<dbReference type="PANTHER" id="PTHR30258">
    <property type="entry name" value="TYPE II SECRETION SYSTEM PROTEIN GSPE-RELATED"/>
    <property type="match status" value="1"/>
</dbReference>
<protein>
    <submittedName>
        <fullName evidence="5">ATPase, T2SS/T4P/T4SS family</fullName>
    </submittedName>
</protein>
<feature type="domain" description="Bacterial type II secretion system protein E" evidence="4">
    <location>
        <begin position="377"/>
        <end position="391"/>
    </location>
</feature>
<keyword evidence="6" id="KW-1185">Reference proteome</keyword>
<proteinExistence type="inferred from homology"/>
<dbReference type="PROSITE" id="PS00662">
    <property type="entry name" value="T2SP_E"/>
    <property type="match status" value="1"/>
</dbReference>
<dbReference type="Pfam" id="PF05157">
    <property type="entry name" value="MshEN"/>
    <property type="match status" value="1"/>
</dbReference>
<accession>A0ABT3GB12</accession>
<dbReference type="InterPro" id="IPR007831">
    <property type="entry name" value="T2SS_GspE_N"/>
</dbReference>
<sequence>MDSNQIVELFISRGLIDRSLGQDILHEVDNSGKEAAEILADFQVINHRDDVWPVVASELGAPLVELRNWTPPEELLSLVPAGMARLHGALPVNFDSDGLHVALVDPMNPQTLEDLRFALGREVILTIAPDYVVEQKINECYGGEGKAMEDILTQLQTGVDAAMSQADLEAEANSAPIIRYVDLVLYQAIKERASDIHFEPFEKDFKIRYRVDGSLYEMAPPPVHLSLAIISRVKVMSNMNIAERRVPQDGRIVKQFGDRQVDMRVSTLPTQYGESVVLRVLDRSSVNLSLEALSLPPSIYEYICETIEKPNGIFIVTGPTGAGKTTTLYAALARINTIDSKLLTAEDPVEYDIDGIVQIPVHESIGLTFPRVLRAFLRQDPDRIMVGEMRDMDTAQIAIQASLTGHLVLSTLHTNDAPGAVTRLVDMGCEPFLVAASLEGILAQRLVRTICKNCKASYEPNESILTQLGVAVHELGDKDFFTGRGCEICGNSGYKGRKGLYELLDITDPLRELIIDRAPTVVLKQKAMELGMQTLREDGLRNIYLGHTTIEEVLKYT</sequence>
<dbReference type="InterPro" id="IPR001482">
    <property type="entry name" value="T2SS/T4SS_dom"/>
</dbReference>
<dbReference type="SUPFAM" id="SSF52540">
    <property type="entry name" value="P-loop containing nucleoside triphosphate hydrolases"/>
    <property type="match status" value="1"/>
</dbReference>
<dbReference type="EMBL" id="JAPDDR010000017">
    <property type="protein sequence ID" value="MCW1916696.1"/>
    <property type="molecule type" value="Genomic_DNA"/>
</dbReference>
<evidence type="ECO:0000313" key="6">
    <source>
        <dbReference type="Proteomes" id="UP001165653"/>
    </source>
</evidence>
<dbReference type="InterPro" id="IPR037257">
    <property type="entry name" value="T2SS_E_N_sf"/>
</dbReference>
<dbReference type="SUPFAM" id="SSF160246">
    <property type="entry name" value="EspE N-terminal domain-like"/>
    <property type="match status" value="1"/>
</dbReference>
<dbReference type="Proteomes" id="UP001165653">
    <property type="component" value="Unassembled WGS sequence"/>
</dbReference>
<name>A0ABT3GB12_9BACT</name>
<keyword evidence="3" id="KW-0067">ATP-binding</keyword>
<gene>
    <name evidence="5" type="ORF">OJ996_24125</name>
</gene>
<dbReference type="Gene3D" id="3.40.50.300">
    <property type="entry name" value="P-loop containing nucleotide triphosphate hydrolases"/>
    <property type="match status" value="1"/>
</dbReference>
<dbReference type="Gene3D" id="3.30.450.90">
    <property type="match status" value="1"/>
</dbReference>
<dbReference type="Gene3D" id="3.30.300.160">
    <property type="entry name" value="Type II secretion system, protein E, N-terminal domain"/>
    <property type="match status" value="1"/>
</dbReference>
<dbReference type="CDD" id="cd01129">
    <property type="entry name" value="PulE-GspE-like"/>
    <property type="match status" value="1"/>
</dbReference>
<comment type="similarity">
    <text evidence="1">Belongs to the GSP E family.</text>
</comment>
<reference evidence="5" key="1">
    <citation type="submission" date="2022-10" db="EMBL/GenBank/DDBJ databases">
        <title>Luteolibacter sp. GHJ8, whole genome shotgun sequencing project.</title>
        <authorList>
            <person name="Zhao G."/>
            <person name="Shen L."/>
        </authorList>
    </citation>
    <scope>NUCLEOTIDE SEQUENCE</scope>
    <source>
        <strain evidence="5">GHJ8</strain>
    </source>
</reference>
<dbReference type="Pfam" id="PF00437">
    <property type="entry name" value="T2SSE"/>
    <property type="match status" value="1"/>
</dbReference>
<dbReference type="InterPro" id="IPR027417">
    <property type="entry name" value="P-loop_NTPase"/>
</dbReference>
<dbReference type="RefSeq" id="WP_264516281.1">
    <property type="nucleotide sequence ID" value="NZ_JAPDDR010000017.1"/>
</dbReference>
<dbReference type="PANTHER" id="PTHR30258:SF1">
    <property type="entry name" value="PROTEIN TRANSPORT PROTEIN HOFB HOMOLOG"/>
    <property type="match status" value="1"/>
</dbReference>
<evidence type="ECO:0000259" key="4">
    <source>
        <dbReference type="PROSITE" id="PS00662"/>
    </source>
</evidence>
<evidence type="ECO:0000313" key="5">
    <source>
        <dbReference type="EMBL" id="MCW1916696.1"/>
    </source>
</evidence>
<evidence type="ECO:0000256" key="2">
    <source>
        <dbReference type="ARBA" id="ARBA00022741"/>
    </source>
</evidence>
<organism evidence="5 6">
    <name type="scientific">Luteolibacter rhizosphaerae</name>
    <dbReference type="NCBI Taxonomy" id="2989719"/>
    <lineage>
        <taxon>Bacteria</taxon>
        <taxon>Pseudomonadati</taxon>
        <taxon>Verrucomicrobiota</taxon>
        <taxon>Verrucomicrobiia</taxon>
        <taxon>Verrucomicrobiales</taxon>
        <taxon>Verrucomicrobiaceae</taxon>
        <taxon>Luteolibacter</taxon>
    </lineage>
</organism>
<comment type="caution">
    <text evidence="5">The sequence shown here is derived from an EMBL/GenBank/DDBJ whole genome shotgun (WGS) entry which is preliminary data.</text>
</comment>
<keyword evidence="2" id="KW-0547">Nucleotide-binding</keyword>
<evidence type="ECO:0000256" key="3">
    <source>
        <dbReference type="ARBA" id="ARBA00022840"/>
    </source>
</evidence>
<evidence type="ECO:0000256" key="1">
    <source>
        <dbReference type="ARBA" id="ARBA00006611"/>
    </source>
</evidence>